<dbReference type="Proteomes" id="UP000800036">
    <property type="component" value="Unassembled WGS sequence"/>
</dbReference>
<dbReference type="GO" id="GO:0046486">
    <property type="term" value="P:glycerolipid metabolic process"/>
    <property type="evidence" value="ECO:0007669"/>
    <property type="project" value="UniProtKB-ARBA"/>
</dbReference>
<feature type="compositionally biased region" description="Polar residues" evidence="9">
    <location>
        <begin position="33"/>
        <end position="53"/>
    </location>
</feature>
<dbReference type="SUPFAM" id="SSF52151">
    <property type="entry name" value="FabD/lysophospholipase-like"/>
    <property type="match status" value="1"/>
</dbReference>
<dbReference type="CDD" id="cd00882">
    <property type="entry name" value="Ras_like_GTPase"/>
    <property type="match status" value="1"/>
</dbReference>
<dbReference type="EMBL" id="ML976765">
    <property type="protein sequence ID" value="KAF1965274.1"/>
    <property type="molecule type" value="Genomic_DNA"/>
</dbReference>
<evidence type="ECO:0000259" key="11">
    <source>
        <dbReference type="PROSITE" id="PS51635"/>
    </source>
</evidence>
<keyword evidence="2 7" id="KW-0863">Zinc-finger</keyword>
<evidence type="ECO:0000256" key="9">
    <source>
        <dbReference type="SAM" id="MobiDB-lite"/>
    </source>
</evidence>
<dbReference type="Gene3D" id="3.40.1090.10">
    <property type="entry name" value="Cytosolic phospholipase A2 catalytic domain"/>
    <property type="match status" value="1"/>
</dbReference>
<name>A0A6A5UKS1_9PLEO</name>
<evidence type="ECO:0008006" key="14">
    <source>
        <dbReference type="Google" id="ProtNLM"/>
    </source>
</evidence>
<dbReference type="GO" id="GO:0016020">
    <property type="term" value="C:membrane"/>
    <property type="evidence" value="ECO:0007669"/>
    <property type="project" value="TreeGrafter"/>
</dbReference>
<dbReference type="InterPro" id="IPR027417">
    <property type="entry name" value="P-loop_NTPase"/>
</dbReference>
<keyword evidence="1" id="KW-0479">Metal-binding</keyword>
<dbReference type="PANTHER" id="PTHR24185:SF1">
    <property type="entry name" value="CALCIUM-INDEPENDENT PHOSPHOLIPASE A2-GAMMA"/>
    <property type="match status" value="1"/>
</dbReference>
<dbReference type="SUPFAM" id="SSF52540">
    <property type="entry name" value="P-loop containing nucleoside triphosphate hydrolases"/>
    <property type="match status" value="1"/>
</dbReference>
<dbReference type="OrthoDB" id="194358at2759"/>
<protein>
    <recommendedName>
        <fullName evidence="14">FabD/lysophospholipase-like protein</fullName>
    </recommendedName>
</protein>
<keyword evidence="4" id="KW-0862">Zinc</keyword>
<dbReference type="InterPro" id="IPR001841">
    <property type="entry name" value="Znf_RING"/>
</dbReference>
<keyword evidence="13" id="KW-1185">Reference proteome</keyword>
<feature type="short sequence motif" description="GXSXG" evidence="8">
    <location>
        <begin position="827"/>
        <end position="831"/>
    </location>
</feature>
<feature type="region of interest" description="Disordered" evidence="9">
    <location>
        <begin position="1"/>
        <end position="76"/>
    </location>
</feature>
<dbReference type="PANTHER" id="PTHR24185">
    <property type="entry name" value="CALCIUM-INDEPENDENT PHOSPHOLIPASE A2-GAMMA"/>
    <property type="match status" value="1"/>
</dbReference>
<dbReference type="PROSITE" id="PS51635">
    <property type="entry name" value="PNPLA"/>
    <property type="match status" value="1"/>
</dbReference>
<feature type="domain" description="PNPLA" evidence="11">
    <location>
        <begin position="789"/>
        <end position="874"/>
    </location>
</feature>
<dbReference type="GO" id="GO:0019369">
    <property type="term" value="P:arachidonate metabolic process"/>
    <property type="evidence" value="ECO:0007669"/>
    <property type="project" value="TreeGrafter"/>
</dbReference>
<evidence type="ECO:0000313" key="12">
    <source>
        <dbReference type="EMBL" id="KAF1965274.1"/>
    </source>
</evidence>
<gene>
    <name evidence="12" type="ORF">BU23DRAFT_574994</name>
</gene>
<feature type="compositionally biased region" description="Polar residues" evidence="9">
    <location>
        <begin position="13"/>
        <end position="26"/>
    </location>
</feature>
<dbReference type="PROSITE" id="PS50089">
    <property type="entry name" value="ZF_RING_2"/>
    <property type="match status" value="1"/>
</dbReference>
<comment type="caution">
    <text evidence="8">Lacks conserved residue(s) required for the propagation of feature annotation.</text>
</comment>
<evidence type="ECO:0000313" key="13">
    <source>
        <dbReference type="Proteomes" id="UP000800036"/>
    </source>
</evidence>
<evidence type="ECO:0000256" key="4">
    <source>
        <dbReference type="ARBA" id="ARBA00022833"/>
    </source>
</evidence>
<dbReference type="Pfam" id="PF01734">
    <property type="entry name" value="Patatin"/>
    <property type="match status" value="1"/>
</dbReference>
<organism evidence="12 13">
    <name type="scientific">Bimuria novae-zelandiae CBS 107.79</name>
    <dbReference type="NCBI Taxonomy" id="1447943"/>
    <lineage>
        <taxon>Eukaryota</taxon>
        <taxon>Fungi</taxon>
        <taxon>Dikarya</taxon>
        <taxon>Ascomycota</taxon>
        <taxon>Pezizomycotina</taxon>
        <taxon>Dothideomycetes</taxon>
        <taxon>Pleosporomycetidae</taxon>
        <taxon>Pleosporales</taxon>
        <taxon>Massarineae</taxon>
        <taxon>Didymosphaeriaceae</taxon>
        <taxon>Bimuria</taxon>
    </lineage>
</organism>
<proteinExistence type="predicted"/>
<keyword evidence="3" id="KW-0378">Hydrolase</keyword>
<keyword evidence="6" id="KW-0443">Lipid metabolism</keyword>
<feature type="domain" description="RING-type" evidence="10">
    <location>
        <begin position="720"/>
        <end position="766"/>
    </location>
</feature>
<evidence type="ECO:0000256" key="7">
    <source>
        <dbReference type="PROSITE-ProRule" id="PRU00175"/>
    </source>
</evidence>
<dbReference type="GO" id="GO:0016042">
    <property type="term" value="P:lipid catabolic process"/>
    <property type="evidence" value="ECO:0007669"/>
    <property type="project" value="UniProtKB-KW"/>
</dbReference>
<evidence type="ECO:0000256" key="8">
    <source>
        <dbReference type="PROSITE-ProRule" id="PRU01161"/>
    </source>
</evidence>
<reference evidence="12" key="1">
    <citation type="journal article" date="2020" name="Stud. Mycol.">
        <title>101 Dothideomycetes genomes: a test case for predicting lifestyles and emergence of pathogens.</title>
        <authorList>
            <person name="Haridas S."/>
            <person name="Albert R."/>
            <person name="Binder M."/>
            <person name="Bloem J."/>
            <person name="Labutti K."/>
            <person name="Salamov A."/>
            <person name="Andreopoulos B."/>
            <person name="Baker S."/>
            <person name="Barry K."/>
            <person name="Bills G."/>
            <person name="Bluhm B."/>
            <person name="Cannon C."/>
            <person name="Castanera R."/>
            <person name="Culley D."/>
            <person name="Daum C."/>
            <person name="Ezra D."/>
            <person name="Gonzalez J."/>
            <person name="Henrissat B."/>
            <person name="Kuo A."/>
            <person name="Liang C."/>
            <person name="Lipzen A."/>
            <person name="Lutzoni F."/>
            <person name="Magnuson J."/>
            <person name="Mondo S."/>
            <person name="Nolan M."/>
            <person name="Ohm R."/>
            <person name="Pangilinan J."/>
            <person name="Park H.-J."/>
            <person name="Ramirez L."/>
            <person name="Alfaro M."/>
            <person name="Sun H."/>
            <person name="Tritt A."/>
            <person name="Yoshinaga Y."/>
            <person name="Zwiers L.-H."/>
            <person name="Turgeon B."/>
            <person name="Goodwin S."/>
            <person name="Spatafora J."/>
            <person name="Crous P."/>
            <person name="Grigoriev I."/>
        </authorList>
    </citation>
    <scope>NUCLEOTIDE SEQUENCE</scope>
    <source>
        <strain evidence="12">CBS 107.79</strain>
    </source>
</reference>
<evidence type="ECO:0000256" key="1">
    <source>
        <dbReference type="ARBA" id="ARBA00022723"/>
    </source>
</evidence>
<feature type="short sequence motif" description="GXGXXG" evidence="8">
    <location>
        <begin position="793"/>
        <end position="798"/>
    </location>
</feature>
<dbReference type="AlphaFoldDB" id="A0A6A5UKS1"/>
<evidence type="ECO:0000256" key="6">
    <source>
        <dbReference type="ARBA" id="ARBA00023098"/>
    </source>
</evidence>
<dbReference type="CDD" id="cd07199">
    <property type="entry name" value="Pat17_PNPLA8_PNPLA9_like"/>
    <property type="match status" value="1"/>
</dbReference>
<keyword evidence="5" id="KW-0442">Lipid degradation</keyword>
<dbReference type="InterPro" id="IPR017907">
    <property type="entry name" value="Znf_RING_CS"/>
</dbReference>
<dbReference type="InterPro" id="IPR002641">
    <property type="entry name" value="PNPLA_dom"/>
</dbReference>
<dbReference type="PROSITE" id="PS00518">
    <property type="entry name" value="ZF_RING_1"/>
    <property type="match status" value="1"/>
</dbReference>
<accession>A0A6A5UKS1</accession>
<dbReference type="GO" id="GO:0008270">
    <property type="term" value="F:zinc ion binding"/>
    <property type="evidence" value="ECO:0007669"/>
    <property type="project" value="UniProtKB-KW"/>
</dbReference>
<evidence type="ECO:0000256" key="2">
    <source>
        <dbReference type="ARBA" id="ARBA00022771"/>
    </source>
</evidence>
<evidence type="ECO:0000256" key="5">
    <source>
        <dbReference type="ARBA" id="ARBA00022963"/>
    </source>
</evidence>
<evidence type="ECO:0000259" key="10">
    <source>
        <dbReference type="PROSITE" id="PS50089"/>
    </source>
</evidence>
<evidence type="ECO:0000256" key="3">
    <source>
        <dbReference type="ARBA" id="ARBA00022801"/>
    </source>
</evidence>
<dbReference type="GO" id="GO:0047499">
    <property type="term" value="F:calcium-independent phospholipase A2 activity"/>
    <property type="evidence" value="ECO:0007669"/>
    <property type="project" value="TreeGrafter"/>
</dbReference>
<dbReference type="InterPro" id="IPR016035">
    <property type="entry name" value="Acyl_Trfase/lysoPLipase"/>
</dbReference>
<sequence length="874" mass="98201">MTIPPPVRKPPERTTSPLLTGISPHSSAIPVTRATSSKSAQNTNRSSTAQPPKNHNAILPKPALSATSGDPAAPTESAPMLCEYCEEWKDRIWNCSYCGANFCDACWGIQLQHKAGRTGPDGLPHEKGDPTIVKRLKNILTPPTNFNEQQQLHEDDEDTTWFGIARDDYNQPIFQDYGRYATIMADSTTGTHKLRYPQLVSFIGQTGAGKSTLVKVLIDQQERRRSVPHESGQFPSPVVGSIRTENVPTSGDVHLYGDPKTYNGEYPLLYADCEGLEGGENLPISAQYLNGAHMSKEKDKRQPTQDHRKRHRIAKVARGTPRSIKWADSPERSKRQYAVTELYPRLLYTFSDVIVFVLRNPKIFESTVLSKLVDWARTSMEKSLNQPTLPHAVIALNATEMEVDGKEWDPEIATKTLMASVAAAIYRDPHYREPAEYWKGRGKRIHSMSDLLECYYSSITVVRIPVKGRYMKIDEQIQKLHKVLQERCSESFRAKRRSRMLSHSEELNIYLQCAFDHFSQDLDTPFNFMDVAFRINPIPSDFGGNILKLAIAIKDSNRFSDPRKMFRELSSMVASCILLDCTRQGLKGPAEQILEKAYIEFCDTALDDFCAISWPCTFSNKRGRCVNVKDRHKKGHQNEKGQIIGAGEYVSDFTWESFPDDWFALLQDHLSTFQLSVQQQIAFAPAYSELSATTILHHTNINNFYQRLGGAQKFASHSACFCCLREMAEHPLPCGHVLCTPCVKGYGTTHEGTPGMYNIVACPLHESDTIFDTPWEVYFKPPLAGVRVLSLDGGGIRGIVILQVLLSLEKEFDHRIPIQDFFDLIVGTSTGGILALALGVKGWPVKNCIALFRKVVDRAFTPKFYGGLKIGKRK</sequence>